<sequence length="503" mass="54020">MTDHFMVLPVLIPLISAMVCLLFGTRFRDVKRGIGIVALLSTIGVAGYMVSLAHTDQIVTYGLGNWPSPFGILFVLDRLSAAMVLLTSMLALFAFAYGITSVDEKSGYFHFIFLMQIAGVNGAFLTGDMFNLFVFFEILLLSAYVLVIYGGGPARIRTGIQFVLLNLVGSALFLIGVGIIYAVTGTLNMADMAVKAAQVSLEDAALLRAGGYLLILVFCIKSAMFPVYFWLPNSYAAASAPVAALFAIATKVGVYTVLRSTTLVFGNDRGLASNLMDDYLQPVALITLMLGTAGALGAHKLRTMNAYLVIASVGTILAGVGMYTAEAISGSLYYMMHSTFISAALFLVADMVLQQRGEKHLDSLAPGPAVREPLLIGMLFFICAIAIAGLPPVSGFIGKVMLLKASVSTPTTFEFWAIVLTTSFFTLIGLSRAGTMLFWKTDAPLDRNYTTVKFKALPVIGLLLCILTLTIYGGPISEYFDAAGQQIMNPNQYINAVLGEVKQ</sequence>
<comment type="subcellular location">
    <subcellularLocation>
        <location evidence="1">Cell membrane</location>
        <topology evidence="1">Multi-pass membrane protein</topology>
    </subcellularLocation>
    <subcellularLocation>
        <location evidence="7">Membrane</location>
        <topology evidence="7">Multi-pass membrane protein</topology>
    </subcellularLocation>
</comment>
<dbReference type="GO" id="GO:0042773">
    <property type="term" value="P:ATP synthesis coupled electron transport"/>
    <property type="evidence" value="ECO:0007669"/>
    <property type="project" value="InterPro"/>
</dbReference>
<feature type="transmembrane region" description="Helical" evidence="8">
    <location>
        <begin position="279"/>
        <end position="298"/>
    </location>
</feature>
<evidence type="ECO:0000256" key="5">
    <source>
        <dbReference type="ARBA" id="ARBA00022989"/>
    </source>
</evidence>
<evidence type="ECO:0000313" key="10">
    <source>
        <dbReference type="EMBL" id="QED26452.1"/>
    </source>
</evidence>
<protein>
    <submittedName>
        <fullName evidence="10">Monovalent cation/H+ antiporter subunit D</fullName>
    </submittedName>
</protein>
<dbReference type="InterPro" id="IPR003918">
    <property type="entry name" value="NADH_UbQ_OxRdtase"/>
</dbReference>
<evidence type="ECO:0000313" key="11">
    <source>
        <dbReference type="Proteomes" id="UP000321595"/>
    </source>
</evidence>
<dbReference type="PANTHER" id="PTHR42703">
    <property type="entry name" value="NADH DEHYDROGENASE"/>
    <property type="match status" value="1"/>
</dbReference>
<dbReference type="PANTHER" id="PTHR42703:SF1">
    <property type="entry name" value="NA(+)_H(+) ANTIPORTER SUBUNIT D1"/>
    <property type="match status" value="1"/>
</dbReference>
<keyword evidence="11" id="KW-1185">Reference proteome</keyword>
<dbReference type="OrthoDB" id="9805769at2"/>
<evidence type="ECO:0000256" key="1">
    <source>
        <dbReference type="ARBA" id="ARBA00004651"/>
    </source>
</evidence>
<feature type="transmembrane region" description="Helical" evidence="8">
    <location>
        <begin position="33"/>
        <end position="50"/>
    </location>
</feature>
<dbReference type="RefSeq" id="WP_146957898.1">
    <property type="nucleotide sequence ID" value="NZ_CP042467.1"/>
</dbReference>
<dbReference type="InterPro" id="IPR050586">
    <property type="entry name" value="CPA3_Na-H_Antiporter_D"/>
</dbReference>
<feature type="domain" description="NADH:quinone oxidoreductase/Mrp antiporter transmembrane" evidence="9">
    <location>
        <begin position="127"/>
        <end position="426"/>
    </location>
</feature>
<feature type="transmembrane region" description="Helical" evidence="8">
    <location>
        <begin position="132"/>
        <end position="150"/>
    </location>
</feature>
<evidence type="ECO:0000256" key="8">
    <source>
        <dbReference type="SAM" id="Phobius"/>
    </source>
</evidence>
<dbReference type="Proteomes" id="UP000321595">
    <property type="component" value="Chromosome"/>
</dbReference>
<dbReference type="AlphaFoldDB" id="A0A5B8XKW1"/>
<evidence type="ECO:0000256" key="7">
    <source>
        <dbReference type="RuleBase" id="RU000320"/>
    </source>
</evidence>
<comment type="similarity">
    <text evidence="2">Belongs to the CPA3 antiporters (TC 2.A.63) subunit D family.</text>
</comment>
<dbReference type="InterPro" id="IPR001750">
    <property type="entry name" value="ND/Mrp_TM"/>
</dbReference>
<keyword evidence="5 8" id="KW-1133">Transmembrane helix</keyword>
<dbReference type="EMBL" id="CP042467">
    <property type="protein sequence ID" value="QED26452.1"/>
    <property type="molecule type" value="Genomic_DNA"/>
</dbReference>
<feature type="transmembrane region" description="Helical" evidence="8">
    <location>
        <begin position="305"/>
        <end position="325"/>
    </location>
</feature>
<reference evidence="10 11" key="1">
    <citation type="submission" date="2019-08" db="EMBL/GenBank/DDBJ databases">
        <authorList>
            <person name="Liang Q."/>
        </authorList>
    </citation>
    <scope>NUCLEOTIDE SEQUENCE [LARGE SCALE GENOMIC DNA]</scope>
    <source>
        <strain evidence="10 11">V1718</strain>
    </source>
</reference>
<dbReference type="NCBIfam" id="NF009309">
    <property type="entry name" value="PRK12666.1"/>
    <property type="match status" value="1"/>
</dbReference>
<feature type="transmembrane region" description="Helical" evidence="8">
    <location>
        <begin position="454"/>
        <end position="472"/>
    </location>
</feature>
<proteinExistence type="inferred from homology"/>
<evidence type="ECO:0000256" key="2">
    <source>
        <dbReference type="ARBA" id="ARBA00005346"/>
    </source>
</evidence>
<dbReference type="KEGG" id="bbae:FRD01_04155"/>
<feature type="transmembrane region" description="Helical" evidence="8">
    <location>
        <begin position="209"/>
        <end position="231"/>
    </location>
</feature>
<feature type="transmembrane region" description="Helical" evidence="8">
    <location>
        <begin position="70"/>
        <end position="96"/>
    </location>
</feature>
<evidence type="ECO:0000259" key="9">
    <source>
        <dbReference type="Pfam" id="PF00361"/>
    </source>
</evidence>
<dbReference type="PRINTS" id="PR01437">
    <property type="entry name" value="NUOXDRDTASE4"/>
</dbReference>
<gene>
    <name evidence="10" type="ORF">FRD01_04155</name>
</gene>
<keyword evidence="6 8" id="KW-0472">Membrane</keyword>
<dbReference type="Pfam" id="PF00361">
    <property type="entry name" value="Proton_antipo_M"/>
    <property type="match status" value="1"/>
</dbReference>
<evidence type="ECO:0000256" key="3">
    <source>
        <dbReference type="ARBA" id="ARBA00022475"/>
    </source>
</evidence>
<dbReference type="GO" id="GO:0008137">
    <property type="term" value="F:NADH dehydrogenase (ubiquinone) activity"/>
    <property type="evidence" value="ECO:0007669"/>
    <property type="project" value="InterPro"/>
</dbReference>
<feature type="transmembrane region" description="Helical" evidence="8">
    <location>
        <begin position="238"/>
        <end position="259"/>
    </location>
</feature>
<dbReference type="GO" id="GO:0005886">
    <property type="term" value="C:plasma membrane"/>
    <property type="evidence" value="ECO:0007669"/>
    <property type="project" value="UniProtKB-SubCell"/>
</dbReference>
<feature type="transmembrane region" description="Helical" evidence="8">
    <location>
        <begin position="108"/>
        <end position="126"/>
    </location>
</feature>
<feature type="transmembrane region" description="Helical" evidence="8">
    <location>
        <begin position="6"/>
        <end position="24"/>
    </location>
</feature>
<evidence type="ECO:0000256" key="6">
    <source>
        <dbReference type="ARBA" id="ARBA00023136"/>
    </source>
</evidence>
<name>A0A5B8XKW1_9DELT</name>
<accession>A0A5B8XKW1</accession>
<feature type="transmembrane region" description="Helical" evidence="8">
    <location>
        <begin position="413"/>
        <end position="433"/>
    </location>
</feature>
<organism evidence="10 11">
    <name type="scientific">Microvenator marinus</name>
    <dbReference type="NCBI Taxonomy" id="2600177"/>
    <lineage>
        <taxon>Bacteria</taxon>
        <taxon>Deltaproteobacteria</taxon>
        <taxon>Bradymonadales</taxon>
        <taxon>Microvenatoraceae</taxon>
        <taxon>Microvenator</taxon>
    </lineage>
</organism>
<feature type="transmembrane region" description="Helical" evidence="8">
    <location>
        <begin position="162"/>
        <end position="183"/>
    </location>
</feature>
<evidence type="ECO:0000256" key="4">
    <source>
        <dbReference type="ARBA" id="ARBA00022692"/>
    </source>
</evidence>
<keyword evidence="3" id="KW-1003">Cell membrane</keyword>
<feature type="transmembrane region" description="Helical" evidence="8">
    <location>
        <begin position="374"/>
        <end position="393"/>
    </location>
</feature>
<feature type="transmembrane region" description="Helical" evidence="8">
    <location>
        <begin position="331"/>
        <end position="353"/>
    </location>
</feature>
<keyword evidence="4 7" id="KW-0812">Transmembrane</keyword>